<evidence type="ECO:0008006" key="4">
    <source>
        <dbReference type="Google" id="ProtNLM"/>
    </source>
</evidence>
<name>A0A975T090_9ACTN</name>
<accession>A0A975T090</accession>
<keyword evidence="3" id="KW-1185">Reference proteome</keyword>
<evidence type="ECO:0000313" key="2">
    <source>
        <dbReference type="EMBL" id="QWZ09121.1"/>
    </source>
</evidence>
<dbReference type="RefSeq" id="WP_216940967.1">
    <property type="nucleotide sequence ID" value="NZ_CP077062.1"/>
</dbReference>
<dbReference type="EMBL" id="CP077062">
    <property type="protein sequence ID" value="QWZ09121.1"/>
    <property type="molecule type" value="Genomic_DNA"/>
</dbReference>
<evidence type="ECO:0000256" key="1">
    <source>
        <dbReference type="SAM" id="MobiDB-lite"/>
    </source>
</evidence>
<dbReference type="AlphaFoldDB" id="A0A975T090"/>
<organism evidence="2 3">
    <name type="scientific">Nocardioides panacis</name>
    <dbReference type="NCBI Taxonomy" id="2849501"/>
    <lineage>
        <taxon>Bacteria</taxon>
        <taxon>Bacillati</taxon>
        <taxon>Actinomycetota</taxon>
        <taxon>Actinomycetes</taxon>
        <taxon>Propionibacteriales</taxon>
        <taxon>Nocardioidaceae</taxon>
        <taxon>Nocardioides</taxon>
    </lineage>
</organism>
<sequence length="172" mass="17283">MGGFAALGALTLTGCTPRGIDARPGPTPAVRRSTDTDPDVALAATVLADEQGMLDRVLATVRRHPRLGTTLAAARTAHTAHVDLLTEAVPQQASSAATPSATAAPAPVTTRVPARASAALAVLAREEDRLSLLGRRGAFAAESGAFARVLASMAAASAQQARALTDAAGGAR</sequence>
<feature type="region of interest" description="Disordered" evidence="1">
    <location>
        <begin position="17"/>
        <end position="36"/>
    </location>
</feature>
<gene>
    <name evidence="2" type="ORF">KRR39_04745</name>
</gene>
<reference evidence="2" key="1">
    <citation type="submission" date="2021-06" db="EMBL/GenBank/DDBJ databases">
        <title>Complete genome sequence of Nocardioides sp. G188.</title>
        <authorList>
            <person name="Im W.-T."/>
        </authorList>
    </citation>
    <scope>NUCLEOTIDE SEQUENCE</scope>
    <source>
        <strain evidence="2">G188</strain>
    </source>
</reference>
<dbReference type="KEGG" id="nps:KRR39_04745"/>
<evidence type="ECO:0000313" key="3">
    <source>
        <dbReference type="Proteomes" id="UP000683575"/>
    </source>
</evidence>
<proteinExistence type="predicted"/>
<protein>
    <recommendedName>
        <fullName evidence="4">DUF4439 domain-containing protein</fullName>
    </recommendedName>
</protein>
<dbReference type="Proteomes" id="UP000683575">
    <property type="component" value="Chromosome"/>
</dbReference>